<dbReference type="InterPro" id="IPR053331">
    <property type="entry name" value="EGF-like_comC"/>
</dbReference>
<dbReference type="CDD" id="cd00603">
    <property type="entry name" value="IPT_PCSR"/>
    <property type="match status" value="1"/>
</dbReference>
<dbReference type="OMA" id="CNIWANL"/>
<dbReference type="PROSITE" id="PS50026">
    <property type="entry name" value="EGF_3"/>
    <property type="match status" value="1"/>
</dbReference>
<dbReference type="InParanoid" id="F0ZDB6"/>
<keyword evidence="1" id="KW-0245">EGF-like domain</keyword>
<keyword evidence="5" id="KW-1185">Reference proteome</keyword>
<accession>F0ZDB6</accession>
<dbReference type="Proteomes" id="UP000001064">
    <property type="component" value="Unassembled WGS sequence"/>
</dbReference>
<dbReference type="PROSITE" id="PS00022">
    <property type="entry name" value="EGF_1"/>
    <property type="match status" value="1"/>
</dbReference>
<keyword evidence="2" id="KW-0812">Transmembrane</keyword>
<comment type="caution">
    <text evidence="1">Lacks conserved residue(s) required for the propagation of feature annotation.</text>
</comment>
<dbReference type="PANTHER" id="PTHR24032">
    <property type="entry name" value="EGF-LIKE DOMAIN-CONTAINING PROTEIN-RELATED-RELATED"/>
    <property type="match status" value="1"/>
</dbReference>
<dbReference type="InterPro" id="IPR000742">
    <property type="entry name" value="EGF"/>
</dbReference>
<dbReference type="Gene3D" id="2.60.40.10">
    <property type="entry name" value="Immunoglobulins"/>
    <property type="match status" value="1"/>
</dbReference>
<protein>
    <recommendedName>
        <fullName evidence="3">EGF-like domain-containing protein</fullName>
    </recommendedName>
</protein>
<dbReference type="InterPro" id="IPR054484">
    <property type="entry name" value="ComC_SSD"/>
</dbReference>
<dbReference type="VEuPathDB" id="AmoebaDB:DICPUDRAFT_29272"/>
<dbReference type="Pfam" id="PF01833">
    <property type="entry name" value="TIG"/>
    <property type="match status" value="1"/>
</dbReference>
<organism evidence="4 5">
    <name type="scientific">Dictyostelium purpureum</name>
    <name type="common">Slime mold</name>
    <dbReference type="NCBI Taxonomy" id="5786"/>
    <lineage>
        <taxon>Eukaryota</taxon>
        <taxon>Amoebozoa</taxon>
        <taxon>Evosea</taxon>
        <taxon>Eumycetozoa</taxon>
        <taxon>Dictyostelia</taxon>
        <taxon>Dictyosteliales</taxon>
        <taxon>Dictyosteliaceae</taxon>
        <taxon>Dictyostelium</taxon>
    </lineage>
</organism>
<dbReference type="EMBL" id="GL870984">
    <property type="protein sequence ID" value="EGC38080.1"/>
    <property type="molecule type" value="Genomic_DNA"/>
</dbReference>
<dbReference type="Pfam" id="PF22933">
    <property type="entry name" value="ComC_SSD"/>
    <property type="match status" value="1"/>
</dbReference>
<keyword evidence="2" id="KW-0472">Membrane</keyword>
<evidence type="ECO:0000313" key="5">
    <source>
        <dbReference type="Proteomes" id="UP000001064"/>
    </source>
</evidence>
<dbReference type="PANTHER" id="PTHR24032:SF8">
    <property type="entry name" value="EGF-LIKE DOMAIN-CONTAINING PROTEIN"/>
    <property type="match status" value="1"/>
</dbReference>
<feature type="domain" description="EGF-like" evidence="3">
    <location>
        <begin position="118"/>
        <end position="153"/>
    </location>
</feature>
<evidence type="ECO:0000259" key="3">
    <source>
        <dbReference type="PROSITE" id="PS50026"/>
    </source>
</evidence>
<evidence type="ECO:0000313" key="4">
    <source>
        <dbReference type="EMBL" id="EGC38080.1"/>
    </source>
</evidence>
<feature type="disulfide bond" evidence="1">
    <location>
        <begin position="143"/>
        <end position="152"/>
    </location>
</feature>
<reference evidence="5" key="1">
    <citation type="journal article" date="2011" name="Genome Biol.">
        <title>Comparative genomics of the social amoebae Dictyostelium discoideum and Dictyostelium purpureum.</title>
        <authorList>
            <consortium name="US DOE Joint Genome Institute (JGI-PGF)"/>
            <person name="Sucgang R."/>
            <person name="Kuo A."/>
            <person name="Tian X."/>
            <person name="Salerno W."/>
            <person name="Parikh A."/>
            <person name="Feasley C.L."/>
            <person name="Dalin E."/>
            <person name="Tu H."/>
            <person name="Huang E."/>
            <person name="Barry K."/>
            <person name="Lindquist E."/>
            <person name="Shapiro H."/>
            <person name="Bruce D."/>
            <person name="Schmutz J."/>
            <person name="Salamov A."/>
            <person name="Fey P."/>
            <person name="Gaudet P."/>
            <person name="Anjard C."/>
            <person name="Babu M.M."/>
            <person name="Basu S."/>
            <person name="Bushmanova Y."/>
            <person name="van der Wel H."/>
            <person name="Katoh-Kurasawa M."/>
            <person name="Dinh C."/>
            <person name="Coutinho P.M."/>
            <person name="Saito T."/>
            <person name="Elias M."/>
            <person name="Schaap P."/>
            <person name="Kay R.R."/>
            <person name="Henrissat B."/>
            <person name="Eichinger L."/>
            <person name="Rivero F."/>
            <person name="Putnam N.H."/>
            <person name="West C.M."/>
            <person name="Loomis W.F."/>
            <person name="Chisholm R.L."/>
            <person name="Shaulsky G."/>
            <person name="Strassmann J.E."/>
            <person name="Queller D.C."/>
            <person name="Kuspa A."/>
            <person name="Grigoriev I.V."/>
        </authorList>
    </citation>
    <scope>NUCLEOTIDE SEQUENCE [LARGE SCALE GENOMIC DNA]</scope>
    <source>
        <strain evidence="5">QSDP1</strain>
    </source>
</reference>
<gene>
    <name evidence="4" type="ORF">DICPUDRAFT_29272</name>
</gene>
<evidence type="ECO:0000256" key="2">
    <source>
        <dbReference type="SAM" id="Phobius"/>
    </source>
</evidence>
<dbReference type="AlphaFoldDB" id="F0ZDB6"/>
<proteinExistence type="predicted"/>
<keyword evidence="2" id="KW-1133">Transmembrane helix</keyword>
<sequence length="443" mass="49176">MVKPHEIFYINGTDIKEFYFNFTNPNISLIVNDYTKQQYVSSIEPSTVDGGKVVLHGDFGEYHDNLTVSIGNLECDVISVNETVIECDIGPGEGVKDVVVFQNSFTWSGLQIYQYISNQISCPNNCTNSNQGACDLNIGICTCTNGFTGLDCSSKDHVESSLPESNTNVNVDDGTSSITNDDIKFETFIGKLIELDLSDNVIESFDLDNKWVLDKEKSNANTYTFLQYIAKVDCTITATFDTIDSDKQISFGGIDFTIEKSSIKISISIENYKYSSVLNRLQLQVTSTANQLSNKNNCNTNDTETNIDFDESQSSYVQLVTISKNGKSFYGRLINRVISDGRNTFISNSLISKNEDSITIGLNLPHCTQCLIDPDFSVLLKPDFKSSDSCKSKSKNKGYVIPVAVTIPVVAVAAISGLSIFLYKKKIQNKEMKQIKNRLEQLN</sequence>
<keyword evidence="1" id="KW-1015">Disulfide bond</keyword>
<dbReference type="InterPro" id="IPR013783">
    <property type="entry name" value="Ig-like_fold"/>
</dbReference>
<dbReference type="SUPFAM" id="SSF81296">
    <property type="entry name" value="E set domains"/>
    <property type="match status" value="1"/>
</dbReference>
<name>F0ZDB6_DICPU</name>
<dbReference type="PROSITE" id="PS01186">
    <property type="entry name" value="EGF_2"/>
    <property type="match status" value="1"/>
</dbReference>
<dbReference type="InterPro" id="IPR014756">
    <property type="entry name" value="Ig_E-set"/>
</dbReference>
<dbReference type="InterPro" id="IPR002909">
    <property type="entry name" value="IPT_dom"/>
</dbReference>
<dbReference type="RefSeq" id="XP_003285387.1">
    <property type="nucleotide sequence ID" value="XM_003285339.1"/>
</dbReference>
<dbReference type="KEGG" id="dpp:DICPUDRAFT_29272"/>
<dbReference type="GeneID" id="10502859"/>
<dbReference type="OrthoDB" id="26095at2759"/>
<feature type="transmembrane region" description="Helical" evidence="2">
    <location>
        <begin position="399"/>
        <end position="423"/>
    </location>
</feature>
<evidence type="ECO:0000256" key="1">
    <source>
        <dbReference type="PROSITE-ProRule" id="PRU00076"/>
    </source>
</evidence>